<evidence type="ECO:0000313" key="4">
    <source>
        <dbReference type="Proteomes" id="UP000056209"/>
    </source>
</evidence>
<evidence type="ECO:0000313" key="3">
    <source>
        <dbReference type="EMBL" id="GAQ21578.1"/>
    </source>
</evidence>
<organism evidence="3 4">
    <name type="scientific">Deinococcus grandis</name>
    <dbReference type="NCBI Taxonomy" id="57498"/>
    <lineage>
        <taxon>Bacteria</taxon>
        <taxon>Thermotogati</taxon>
        <taxon>Deinococcota</taxon>
        <taxon>Deinococci</taxon>
        <taxon>Deinococcales</taxon>
        <taxon>Deinococcaceae</taxon>
        <taxon>Deinococcus</taxon>
    </lineage>
</organism>
<dbReference type="InterPro" id="IPR007527">
    <property type="entry name" value="Znf_SWIM"/>
</dbReference>
<keyword evidence="1" id="KW-0479">Metal-binding</keyword>
<dbReference type="Proteomes" id="UP000056209">
    <property type="component" value="Unassembled WGS sequence"/>
</dbReference>
<accession>A0A100HIW1</accession>
<dbReference type="PROSITE" id="PS50966">
    <property type="entry name" value="ZF_SWIM"/>
    <property type="match status" value="1"/>
</dbReference>
<dbReference type="Pfam" id="PF04434">
    <property type="entry name" value="SWIM"/>
    <property type="match status" value="1"/>
</dbReference>
<evidence type="ECO:0000259" key="2">
    <source>
        <dbReference type="PROSITE" id="PS50966"/>
    </source>
</evidence>
<comment type="caution">
    <text evidence="3">The sequence shown here is derived from an EMBL/GenBank/DDBJ whole genome shotgun (WGS) entry which is preliminary data.</text>
</comment>
<reference evidence="4" key="1">
    <citation type="submission" date="2015-11" db="EMBL/GenBank/DDBJ databases">
        <title>Draft Genome Sequence of the Radioresistant Bacterium Deinococcus grandis, Isolated from Freshwater Fish in Japan.</title>
        <authorList>
            <person name="Satoh K."/>
            <person name="Onodera T."/>
            <person name="Omoso K."/>
            <person name="Takeda-Yano K."/>
            <person name="Katayama T."/>
            <person name="Oono Y."/>
            <person name="Narumi I."/>
        </authorList>
    </citation>
    <scope>NUCLEOTIDE SEQUENCE [LARGE SCALE GENOMIC DNA]</scope>
    <source>
        <strain evidence="4">ATCC 43672</strain>
    </source>
</reference>
<evidence type="ECO:0000256" key="1">
    <source>
        <dbReference type="PROSITE-ProRule" id="PRU00325"/>
    </source>
</evidence>
<dbReference type="RefSeq" id="WP_058976469.1">
    <property type="nucleotide sequence ID" value="NZ_BCMS01000001.1"/>
</dbReference>
<keyword evidence="4" id="KW-1185">Reference proteome</keyword>
<protein>
    <recommendedName>
        <fullName evidence="2">SWIM-type domain-containing protein</fullName>
    </recommendedName>
</protein>
<keyword evidence="1" id="KW-0863">Zinc-finger</keyword>
<proteinExistence type="predicted"/>
<dbReference type="OrthoDB" id="53693at2"/>
<feature type="domain" description="SWIM-type" evidence="2">
    <location>
        <begin position="57"/>
        <end position="94"/>
    </location>
</feature>
<dbReference type="GO" id="GO:0008270">
    <property type="term" value="F:zinc ion binding"/>
    <property type="evidence" value="ECO:0007669"/>
    <property type="project" value="UniProtKB-KW"/>
</dbReference>
<sequence length="583" mass="63284">MTGNAVTGLTEKTARAHIDERTWTRGASYTRGLTRLTRQPDGDDQHLRGTAHGTDHYEVLVTLRAGNVRDAVCSCPVGGDGRCKHVAALLRRALIRPGDFVALPSLDDLLDPLDAPALRGVIRRMLDHAPDLMGVLLSAPGGGTGLAERLALAFATVDYDPDHDWDDEGADLSDIGAMTDELLEACSDSPIPEALNAVRAFVDGLDAIHDEVDTGADLAHAARTALLLLLGRDPSDTHRADTLNLLIRCLHLHTWHPGEIDGTGQRELYLNLPPERRAELLGVLDGASENLTTYRRAPITRVMLDLDREGLMPAAHALHLARRDGHIHHLIERLIPDDPQAALQELSTRRLPLRDVHAAFTAAGHADALLRHAETNPKLPGARLYLFEQYRASGRQGDARRVALDALTGKGRATLVTDQHDANFILYRVGPDGPEQVDPVHSWVDRYREVSLDWATDLQELVTAWRGDPNRLATLINLLLDAGQNAQAAQVMGRCDPLKILAGPLAVRYALALPGAEATPLILKLVTHAVAQGNRDGYRAAATMLRQASAVIGAEEARSAAALLRAEHPRRRSLHAELGNAGF</sequence>
<dbReference type="AlphaFoldDB" id="A0A100HIW1"/>
<keyword evidence="1" id="KW-0862">Zinc</keyword>
<gene>
    <name evidence="3" type="ORF">DEIGR_101605</name>
</gene>
<dbReference type="EMBL" id="BCMS01000001">
    <property type="protein sequence ID" value="GAQ21578.1"/>
    <property type="molecule type" value="Genomic_DNA"/>
</dbReference>
<name>A0A100HIW1_9DEIO</name>